<feature type="transmembrane region" description="Helical" evidence="5">
    <location>
        <begin position="333"/>
        <end position="354"/>
    </location>
</feature>
<feature type="transmembrane region" description="Helical" evidence="5">
    <location>
        <begin position="389"/>
        <end position="407"/>
    </location>
</feature>
<name>A0A179S4W5_9HYPH</name>
<organism evidence="7 8">
    <name type="scientific">Methylobacterium platani</name>
    <dbReference type="NCBI Taxonomy" id="427683"/>
    <lineage>
        <taxon>Bacteria</taxon>
        <taxon>Pseudomonadati</taxon>
        <taxon>Pseudomonadota</taxon>
        <taxon>Alphaproteobacteria</taxon>
        <taxon>Hyphomicrobiales</taxon>
        <taxon>Methylobacteriaceae</taxon>
        <taxon>Methylobacterium</taxon>
    </lineage>
</organism>
<feature type="transmembrane region" description="Helical" evidence="5">
    <location>
        <begin position="100"/>
        <end position="121"/>
    </location>
</feature>
<dbReference type="PANTHER" id="PTHR37422">
    <property type="entry name" value="TEICHURONIC ACID BIOSYNTHESIS PROTEIN TUAE"/>
    <property type="match status" value="1"/>
</dbReference>
<dbReference type="InterPro" id="IPR007016">
    <property type="entry name" value="O-antigen_ligase-rel_domated"/>
</dbReference>
<evidence type="ECO:0000259" key="6">
    <source>
        <dbReference type="Pfam" id="PF04932"/>
    </source>
</evidence>
<evidence type="ECO:0000256" key="2">
    <source>
        <dbReference type="ARBA" id="ARBA00022692"/>
    </source>
</evidence>
<dbReference type="Proteomes" id="UP000078316">
    <property type="component" value="Unassembled WGS sequence"/>
</dbReference>
<feature type="domain" description="O-antigen ligase-related" evidence="6">
    <location>
        <begin position="209"/>
        <end position="346"/>
    </location>
</feature>
<dbReference type="Pfam" id="PF04932">
    <property type="entry name" value="Wzy_C"/>
    <property type="match status" value="1"/>
</dbReference>
<feature type="transmembrane region" description="Helical" evidence="5">
    <location>
        <begin position="74"/>
        <end position="94"/>
    </location>
</feature>
<evidence type="ECO:0000313" key="8">
    <source>
        <dbReference type="Proteomes" id="UP000078316"/>
    </source>
</evidence>
<evidence type="ECO:0000313" key="7">
    <source>
        <dbReference type="EMBL" id="OAS19368.1"/>
    </source>
</evidence>
<dbReference type="PANTHER" id="PTHR37422:SF13">
    <property type="entry name" value="LIPOPOLYSACCHARIDE BIOSYNTHESIS PROTEIN PA4999-RELATED"/>
    <property type="match status" value="1"/>
</dbReference>
<feature type="transmembrane region" description="Helical" evidence="5">
    <location>
        <begin position="203"/>
        <end position="230"/>
    </location>
</feature>
<dbReference type="STRING" id="427683.A5481_25080"/>
<evidence type="ECO:0000256" key="3">
    <source>
        <dbReference type="ARBA" id="ARBA00022989"/>
    </source>
</evidence>
<accession>A0A179S4W5</accession>
<feature type="transmembrane region" description="Helical" evidence="5">
    <location>
        <begin position="366"/>
        <end position="383"/>
    </location>
</feature>
<protein>
    <recommendedName>
        <fullName evidence="6">O-antigen ligase-related domain-containing protein</fullName>
    </recommendedName>
</protein>
<dbReference type="AlphaFoldDB" id="A0A179S4W5"/>
<feature type="transmembrane region" description="Helical" evidence="5">
    <location>
        <begin position="48"/>
        <end position="67"/>
    </location>
</feature>
<comment type="caution">
    <text evidence="7">The sequence shown here is derived from an EMBL/GenBank/DDBJ whole genome shotgun (WGS) entry which is preliminary data.</text>
</comment>
<keyword evidence="2 5" id="KW-0812">Transmembrane</keyword>
<evidence type="ECO:0000256" key="5">
    <source>
        <dbReference type="SAM" id="Phobius"/>
    </source>
</evidence>
<feature type="transmembrane region" description="Helical" evidence="5">
    <location>
        <begin position="173"/>
        <end position="196"/>
    </location>
</feature>
<dbReference type="InterPro" id="IPR051533">
    <property type="entry name" value="WaaL-like"/>
</dbReference>
<keyword evidence="4 5" id="KW-0472">Membrane</keyword>
<sequence length="422" mass="46827">MLIATSALLILLAWHYGPRRFIEGVVVARASLDPVFTLTKFGGLDEMGVGASVNLAVLVVAAACVATRPRVSPVPAFVLWLPLLLVCLVSTRVTPDPANAMRLLMLLATHAAFCLLAFYVVRDLADLRRILLLIVASSIAPTLYAGLQLAMGWAVFGDDGIRVFGTFTHPNIYAFYLMTILAVVLTLLAGPAFGLSPRLRRTLVLYVPVLLGLILLTKTRSAWAGAALILLTHGLFFDRRTLLYFLGVPAALVAMPELAERFADLQQGNTAGAYETLNSYAFRLILWQSALVWFWERPIFGWGLSSFGHYVTQFFPLPIEGDTFESHSVYVQLLFETGVIGLCAYLWLYVRVIARMATLILRGERWAGMLLAMIAAYLLMAYSDNMLYYLVPTWYMWFVLGGACAVLRQRRAVRRRPVPLPA</sequence>
<evidence type="ECO:0000256" key="1">
    <source>
        <dbReference type="ARBA" id="ARBA00004141"/>
    </source>
</evidence>
<feature type="transmembrane region" description="Helical" evidence="5">
    <location>
        <begin position="130"/>
        <end position="153"/>
    </location>
</feature>
<keyword evidence="3 5" id="KW-1133">Transmembrane helix</keyword>
<proteinExistence type="predicted"/>
<evidence type="ECO:0000256" key="4">
    <source>
        <dbReference type="ARBA" id="ARBA00023136"/>
    </source>
</evidence>
<reference evidence="7 8" key="1">
    <citation type="submission" date="2016-04" db="EMBL/GenBank/DDBJ databases">
        <authorList>
            <person name="Evans L.H."/>
            <person name="Alamgir A."/>
            <person name="Owens N."/>
            <person name="Weber N.D."/>
            <person name="Virtaneva K."/>
            <person name="Barbian K."/>
            <person name="Babar A."/>
            <person name="Rosenke K."/>
        </authorList>
    </citation>
    <scope>NUCLEOTIDE SEQUENCE [LARGE SCALE GENOMIC DNA]</scope>
    <source>
        <strain evidence="7 8">PMB02</strain>
    </source>
</reference>
<dbReference type="EMBL" id="LWHQ01000052">
    <property type="protein sequence ID" value="OAS19368.1"/>
    <property type="molecule type" value="Genomic_DNA"/>
</dbReference>
<dbReference type="GO" id="GO:0016020">
    <property type="term" value="C:membrane"/>
    <property type="evidence" value="ECO:0007669"/>
    <property type="project" value="UniProtKB-SubCell"/>
</dbReference>
<dbReference type="RefSeq" id="WP_053082398.1">
    <property type="nucleotide sequence ID" value="NZ_LWHQ01000052.1"/>
</dbReference>
<gene>
    <name evidence="7" type="ORF">A5481_25080</name>
</gene>
<comment type="subcellular location">
    <subcellularLocation>
        <location evidence="1">Membrane</location>
        <topology evidence="1">Multi-pass membrane protein</topology>
    </subcellularLocation>
</comment>
<dbReference type="OrthoDB" id="5862403at2"/>